<dbReference type="OrthoDB" id="711053at2"/>
<name>A0A2S9IYD5_9SPHI</name>
<keyword evidence="1" id="KW-0812">Transmembrane</keyword>
<feature type="transmembrane region" description="Helical" evidence="1">
    <location>
        <begin position="25"/>
        <end position="46"/>
    </location>
</feature>
<keyword evidence="1" id="KW-1133">Transmembrane helix</keyword>
<sequence>MKTLQTNTPWLIKDMAGELSGKHKIGIVVLLMLALFLFIGTILQFIDRTAGVLDIGILSVWLFGLLVGMAAIFCSLWLQEILWQPFKAFRKEFNYHFNQLTSWQQCIIYFSVFFLSLFAVLWALAILL</sequence>
<keyword evidence="1" id="KW-0472">Membrane</keyword>
<dbReference type="RefSeq" id="WP_105718343.1">
    <property type="nucleotide sequence ID" value="NZ_PVBQ01000019.1"/>
</dbReference>
<dbReference type="EMBL" id="PVBQ01000019">
    <property type="protein sequence ID" value="PRD45542.1"/>
    <property type="molecule type" value="Genomic_DNA"/>
</dbReference>
<proteinExistence type="predicted"/>
<evidence type="ECO:0000313" key="3">
    <source>
        <dbReference type="Proteomes" id="UP000239711"/>
    </source>
</evidence>
<organism evidence="2 3">
    <name type="scientific">Sphingobacterium haloxyli</name>
    <dbReference type="NCBI Taxonomy" id="2100533"/>
    <lineage>
        <taxon>Bacteria</taxon>
        <taxon>Pseudomonadati</taxon>
        <taxon>Bacteroidota</taxon>
        <taxon>Sphingobacteriia</taxon>
        <taxon>Sphingobacteriales</taxon>
        <taxon>Sphingobacteriaceae</taxon>
        <taxon>Sphingobacterium</taxon>
    </lineage>
</organism>
<comment type="caution">
    <text evidence="2">The sequence shown here is derived from an EMBL/GenBank/DDBJ whole genome shotgun (WGS) entry which is preliminary data.</text>
</comment>
<dbReference type="AlphaFoldDB" id="A0A2S9IYD5"/>
<evidence type="ECO:0000313" key="2">
    <source>
        <dbReference type="EMBL" id="PRD45542.1"/>
    </source>
</evidence>
<accession>A0A2S9IYD5</accession>
<gene>
    <name evidence="2" type="ORF">C5745_17670</name>
</gene>
<feature type="transmembrane region" description="Helical" evidence="1">
    <location>
        <begin position="58"/>
        <end position="78"/>
    </location>
</feature>
<feature type="transmembrane region" description="Helical" evidence="1">
    <location>
        <begin position="107"/>
        <end position="127"/>
    </location>
</feature>
<reference evidence="2 3" key="1">
    <citation type="submission" date="2018-02" db="EMBL/GenBank/DDBJ databases">
        <title>The draft genome of Sphingobacterium sp. 5JN-11.</title>
        <authorList>
            <person name="Liu L."/>
            <person name="Li L."/>
            <person name="Liang L."/>
            <person name="Zhang X."/>
            <person name="Wang T."/>
        </authorList>
    </citation>
    <scope>NUCLEOTIDE SEQUENCE [LARGE SCALE GENOMIC DNA]</scope>
    <source>
        <strain evidence="2 3">5JN-11</strain>
    </source>
</reference>
<evidence type="ECO:0000256" key="1">
    <source>
        <dbReference type="SAM" id="Phobius"/>
    </source>
</evidence>
<dbReference type="Proteomes" id="UP000239711">
    <property type="component" value="Unassembled WGS sequence"/>
</dbReference>
<protein>
    <submittedName>
        <fullName evidence="2">Uncharacterized protein</fullName>
    </submittedName>
</protein>
<keyword evidence="3" id="KW-1185">Reference proteome</keyword>